<evidence type="ECO:0000313" key="1">
    <source>
        <dbReference type="EMBL" id="OMJ68387.1"/>
    </source>
</evidence>
<protein>
    <submittedName>
        <fullName evidence="1">Uncharacterized protein</fullName>
    </submittedName>
</protein>
<comment type="caution">
    <text evidence="1">The sequence shown here is derived from an EMBL/GenBank/DDBJ whole genome shotgun (WGS) entry which is preliminary data.</text>
</comment>
<evidence type="ECO:0000313" key="2">
    <source>
        <dbReference type="Proteomes" id="UP000187209"/>
    </source>
</evidence>
<dbReference type="AlphaFoldDB" id="A0A1R2AV57"/>
<proteinExistence type="predicted"/>
<keyword evidence="2" id="KW-1185">Reference proteome</keyword>
<gene>
    <name evidence="1" type="ORF">SteCoe_34174</name>
</gene>
<accession>A0A1R2AV57</accession>
<organism evidence="1 2">
    <name type="scientific">Stentor coeruleus</name>
    <dbReference type="NCBI Taxonomy" id="5963"/>
    <lineage>
        <taxon>Eukaryota</taxon>
        <taxon>Sar</taxon>
        <taxon>Alveolata</taxon>
        <taxon>Ciliophora</taxon>
        <taxon>Postciliodesmatophora</taxon>
        <taxon>Heterotrichea</taxon>
        <taxon>Heterotrichida</taxon>
        <taxon>Stentoridae</taxon>
        <taxon>Stentor</taxon>
    </lineage>
</organism>
<name>A0A1R2AV57_9CILI</name>
<dbReference type="Proteomes" id="UP000187209">
    <property type="component" value="Unassembled WGS sequence"/>
</dbReference>
<dbReference type="EMBL" id="MPUH01001338">
    <property type="protein sequence ID" value="OMJ68387.1"/>
    <property type="molecule type" value="Genomic_DNA"/>
</dbReference>
<reference evidence="1 2" key="1">
    <citation type="submission" date="2016-11" db="EMBL/GenBank/DDBJ databases">
        <title>The macronuclear genome of Stentor coeruleus: a giant cell with tiny introns.</title>
        <authorList>
            <person name="Slabodnick M."/>
            <person name="Ruby J.G."/>
            <person name="Reiff S.B."/>
            <person name="Swart E.C."/>
            <person name="Gosai S."/>
            <person name="Prabakaran S."/>
            <person name="Witkowska E."/>
            <person name="Larue G.E."/>
            <person name="Fisher S."/>
            <person name="Freeman R.M."/>
            <person name="Gunawardena J."/>
            <person name="Chu W."/>
            <person name="Stover N.A."/>
            <person name="Gregory B.D."/>
            <person name="Nowacki M."/>
            <person name="Derisi J."/>
            <person name="Roy S.W."/>
            <person name="Marshall W.F."/>
            <person name="Sood P."/>
        </authorList>
    </citation>
    <scope>NUCLEOTIDE SEQUENCE [LARGE SCALE GENOMIC DNA]</scope>
    <source>
        <strain evidence="1">WM001</strain>
    </source>
</reference>
<sequence length="158" mass="17969">MQEIASNNLRLSPECVKIRYTSRRAISAFTPPPIIHRKKSCKRYRPSVKKYPLAQSPPISISSIPKCIYVNSILKSGSMLSNHRGTKSLTIHSSRNNFSHTEDSLKNTTKGLINNNIKSRPRLTYYRICHNLIPQTNAICKQLFSEFSLSLRGSHINN</sequence>